<accession>A0A6M4H2Y7</accession>
<evidence type="ECO:0000256" key="2">
    <source>
        <dbReference type="SAM" id="SignalP"/>
    </source>
</evidence>
<dbReference type="KEGG" id="upl:DSM104440_00733"/>
<reference evidence="3 4" key="1">
    <citation type="submission" date="2020-04" db="EMBL/GenBank/DDBJ databases">
        <title>Usitatibacter rugosus gen. nov., sp. nov. and Usitatibacter palustris sp. nov., novel members of Usitatibacteraceae fam. nov. within the order Nitrosomonadales isolated from soil.</title>
        <authorList>
            <person name="Huber K.J."/>
            <person name="Neumann-Schaal M."/>
            <person name="Geppert A."/>
            <person name="Luckner M."/>
            <person name="Wanner G."/>
            <person name="Overmann J."/>
        </authorList>
    </citation>
    <scope>NUCLEOTIDE SEQUENCE [LARGE SCALE GENOMIC DNA]</scope>
    <source>
        <strain evidence="3 4">Swamp67</strain>
    </source>
</reference>
<dbReference type="RefSeq" id="WP_171160710.1">
    <property type="nucleotide sequence ID" value="NZ_CP053073.1"/>
</dbReference>
<evidence type="ECO:0008006" key="5">
    <source>
        <dbReference type="Google" id="ProtNLM"/>
    </source>
</evidence>
<dbReference type="AlphaFoldDB" id="A0A6M4H2Y7"/>
<keyword evidence="2" id="KW-0732">Signal</keyword>
<sequence>MKRNTTLALALACAFTSSAFADTIDLGALVTNQLKQTGKLATIYGGPVPAGTNTSIVFEGTVGGKGLKISPPGAIPDRPNVLLETPIGCAPVGGSSTVEVEGTTTDSTSFNYTDKVETSKEISVTVGYEAFGASASSTVTLGQTQGKENSKGGGTEKSKTWKTSRTIDVPPNRSFDVQFVVTERYLDAVPFTANFVVTGDVSINFLRGQEGYSWVKVTGTQLPPNVIRPGYQQNNRKLAVCRGKARDGTVWLGKSEGMACWMAIAVDNSFIPGIGWSTNDFEILVGAESSVALGDPYASDAYVTPGANPQKVCFAQHNGWSLPGYVRNTECISEWDSKPVRTAKYKILRAPQTGGVVKRVKIDDYLTEAQRTFNLRGVFSGVQAVRGDLRITEGPSCGPTAKTASAVTASAVTTSGLKAPAPAAAATVAPTAATKKLVLAPAKPGTKALPAAATVQNVTPVVGAEIPKK</sequence>
<feature type="chain" id="PRO_5027079022" description="IPT/TIG domain-containing protein" evidence="2">
    <location>
        <begin position="22"/>
        <end position="469"/>
    </location>
</feature>
<keyword evidence="4" id="KW-1185">Reference proteome</keyword>
<dbReference type="InParanoid" id="A0A6M4H2Y7"/>
<gene>
    <name evidence="3" type="ORF">DSM104440_00733</name>
</gene>
<name>A0A6M4H2Y7_9PROT</name>
<proteinExistence type="predicted"/>
<feature type="region of interest" description="Disordered" evidence="1">
    <location>
        <begin position="142"/>
        <end position="161"/>
    </location>
</feature>
<dbReference type="Gene3D" id="2.170.15.10">
    <property type="entry name" value="Proaerolysin, chain A, domain 3"/>
    <property type="match status" value="1"/>
</dbReference>
<dbReference type="SUPFAM" id="SSF56973">
    <property type="entry name" value="Aerolisin/ETX pore-forming domain"/>
    <property type="match status" value="1"/>
</dbReference>
<feature type="compositionally biased region" description="Basic and acidic residues" evidence="1">
    <location>
        <begin position="148"/>
        <end position="159"/>
    </location>
</feature>
<evidence type="ECO:0000313" key="4">
    <source>
        <dbReference type="Proteomes" id="UP000503096"/>
    </source>
</evidence>
<dbReference type="Proteomes" id="UP000503096">
    <property type="component" value="Chromosome"/>
</dbReference>
<evidence type="ECO:0000313" key="3">
    <source>
        <dbReference type="EMBL" id="QJR13941.1"/>
    </source>
</evidence>
<protein>
    <recommendedName>
        <fullName evidence="5">IPT/TIG domain-containing protein</fullName>
    </recommendedName>
</protein>
<feature type="signal peptide" evidence="2">
    <location>
        <begin position="1"/>
        <end position="21"/>
    </location>
</feature>
<organism evidence="3 4">
    <name type="scientific">Usitatibacter palustris</name>
    <dbReference type="NCBI Taxonomy" id="2732487"/>
    <lineage>
        <taxon>Bacteria</taxon>
        <taxon>Pseudomonadati</taxon>
        <taxon>Pseudomonadota</taxon>
        <taxon>Betaproteobacteria</taxon>
        <taxon>Nitrosomonadales</taxon>
        <taxon>Usitatibacteraceae</taxon>
        <taxon>Usitatibacter</taxon>
    </lineage>
</organism>
<dbReference type="EMBL" id="CP053073">
    <property type="protein sequence ID" value="QJR13941.1"/>
    <property type="molecule type" value="Genomic_DNA"/>
</dbReference>
<evidence type="ECO:0000256" key="1">
    <source>
        <dbReference type="SAM" id="MobiDB-lite"/>
    </source>
</evidence>